<dbReference type="OrthoDB" id="4792563at2"/>
<accession>A0A3N3ZTR9</accession>
<proteinExistence type="predicted"/>
<gene>
    <name evidence="2" type="ORF">EDL96_06490</name>
</gene>
<feature type="transmembrane region" description="Helical" evidence="1">
    <location>
        <begin position="237"/>
        <end position="254"/>
    </location>
</feature>
<keyword evidence="3" id="KW-1185">Reference proteome</keyword>
<name>A0A3N3ZTR9_9MICC</name>
<dbReference type="RefSeq" id="WP_123824979.1">
    <property type="nucleotide sequence ID" value="NZ_RKMF01000006.1"/>
</dbReference>
<evidence type="ECO:0000256" key="1">
    <source>
        <dbReference type="SAM" id="Phobius"/>
    </source>
</evidence>
<evidence type="ECO:0000313" key="3">
    <source>
        <dbReference type="Proteomes" id="UP000270616"/>
    </source>
</evidence>
<sequence length="366" mass="39428">MASRTGWAQRWRERRRVQIDGIEGDAVPSRFRPEHQGRFSRGWWGLLRTILAVLLALTGALAMVAGISLQWLQDSVVDRDGFAKVSEELAADQSLQEELVATALDNASRSVQQQDLGGIPFGGSILDIVDQRVASGIQEYAGTEQYTDDWNQVVLTTHELNLENAGEGEGQGAPEDLEIGTGPVVDSIEHHIEDRIGFGVDLDLRSQESLGGADGIVVVGDSHTGPTFDTIVDSTRAAPYLLWGGVVAMGLALLLGRHREWAVAAAGAGLIVGVLYTRSQADSLTTSVTSSPNLQDVGRTVIERIFEILLTGLDQALTPYLWAGVAALVVGLIAAAARTLWHWGADDGWEDAHTPGDGRRRRVVEV</sequence>
<feature type="transmembrane region" description="Helical" evidence="1">
    <location>
        <begin position="46"/>
        <end position="72"/>
    </location>
</feature>
<keyword evidence="1" id="KW-1133">Transmembrane helix</keyword>
<protein>
    <submittedName>
        <fullName evidence="2">Uncharacterized protein</fullName>
    </submittedName>
</protein>
<evidence type="ECO:0000313" key="2">
    <source>
        <dbReference type="EMBL" id="ROZ63567.1"/>
    </source>
</evidence>
<comment type="caution">
    <text evidence="2">The sequence shown here is derived from an EMBL/GenBank/DDBJ whole genome shotgun (WGS) entry which is preliminary data.</text>
</comment>
<dbReference type="EMBL" id="RKMF01000006">
    <property type="protein sequence ID" value="ROZ63567.1"/>
    <property type="molecule type" value="Genomic_DNA"/>
</dbReference>
<keyword evidence="1" id="KW-0812">Transmembrane</keyword>
<dbReference type="Proteomes" id="UP000270616">
    <property type="component" value="Unassembled WGS sequence"/>
</dbReference>
<feature type="transmembrane region" description="Helical" evidence="1">
    <location>
        <begin position="320"/>
        <end position="341"/>
    </location>
</feature>
<dbReference type="AlphaFoldDB" id="A0A3N3ZTR9"/>
<organism evidence="2 3">
    <name type="scientific">Kocuria soli</name>
    <dbReference type="NCBI Taxonomy" id="2485125"/>
    <lineage>
        <taxon>Bacteria</taxon>
        <taxon>Bacillati</taxon>
        <taxon>Actinomycetota</taxon>
        <taxon>Actinomycetes</taxon>
        <taxon>Micrococcales</taxon>
        <taxon>Micrococcaceae</taxon>
        <taxon>Kocuria</taxon>
    </lineage>
</organism>
<reference evidence="2 3" key="1">
    <citation type="submission" date="2018-10" db="EMBL/GenBank/DDBJ databases">
        <title>Kocuria sp. M5W7-7, whole genome shotgun sequence.</title>
        <authorList>
            <person name="Tuo L."/>
        </authorList>
    </citation>
    <scope>NUCLEOTIDE SEQUENCE [LARGE SCALE GENOMIC DNA]</scope>
    <source>
        <strain evidence="2 3">M5W7-7</strain>
    </source>
</reference>
<feature type="transmembrane region" description="Helical" evidence="1">
    <location>
        <begin position="261"/>
        <end position="277"/>
    </location>
</feature>
<keyword evidence="1" id="KW-0472">Membrane</keyword>